<evidence type="ECO:0000313" key="3">
    <source>
        <dbReference type="Proteomes" id="UP000027222"/>
    </source>
</evidence>
<evidence type="ECO:0000313" key="2">
    <source>
        <dbReference type="EMBL" id="KDR79400.1"/>
    </source>
</evidence>
<sequence length="429" mass="49052">MLELCLALQAKPKGPIAHSPEFQEQPGWQQRPRSPLYSTDLPRTSTSGSNNARINPQPWLFYRSGHTLFWIFNLFELPWSKFDSPRFHRLLKSAGDLNWMTFDMRWRQFRDADEVTRGTARKLKDSDRRTTWYMACINAVYPIYHGLADLEVSTAATTISGFYLGGQIDDATLRVMLDDRFSPAEEQKRDILSAYYLRLHQDAHSVLKNSYIEAVIRILNSQEVPQPFYDWLSEILQELASTSPSSSNASASLSLLNPELNVQLLLCVKMLMPRKYGLQTHGIVVAWALLHRLLAPTLMASQEDRGIGSGLGAGINVDHFKLACGMFEEFEQWITRGKEISRWDRVKLCAEGMLTLFPPSVDLAWLEGICPDMSKALSLLRALEVHIATLGGPAAVLLRERWWLNYWQVFTEKDWDQLLENFQVLVEEG</sequence>
<feature type="compositionally biased region" description="Polar residues" evidence="1">
    <location>
        <begin position="41"/>
        <end position="50"/>
    </location>
</feature>
<dbReference type="OrthoDB" id="2756178at2759"/>
<organism evidence="2 3">
    <name type="scientific">Galerina marginata (strain CBS 339.88)</name>
    <dbReference type="NCBI Taxonomy" id="685588"/>
    <lineage>
        <taxon>Eukaryota</taxon>
        <taxon>Fungi</taxon>
        <taxon>Dikarya</taxon>
        <taxon>Basidiomycota</taxon>
        <taxon>Agaricomycotina</taxon>
        <taxon>Agaricomycetes</taxon>
        <taxon>Agaricomycetidae</taxon>
        <taxon>Agaricales</taxon>
        <taxon>Agaricineae</taxon>
        <taxon>Strophariaceae</taxon>
        <taxon>Galerina</taxon>
    </lineage>
</organism>
<dbReference type="HOGENOM" id="CLU_639417_0_0_1"/>
<name>A0A067T886_GALM3</name>
<dbReference type="AlphaFoldDB" id="A0A067T886"/>
<feature type="region of interest" description="Disordered" evidence="1">
    <location>
        <begin position="16"/>
        <end position="50"/>
    </location>
</feature>
<keyword evidence="3" id="KW-1185">Reference proteome</keyword>
<gene>
    <name evidence="2" type="ORF">GALMADRAFT_137240</name>
</gene>
<dbReference type="EMBL" id="KL142373">
    <property type="protein sequence ID" value="KDR79400.1"/>
    <property type="molecule type" value="Genomic_DNA"/>
</dbReference>
<reference evidence="3" key="1">
    <citation type="journal article" date="2014" name="Proc. Natl. Acad. Sci. U.S.A.">
        <title>Extensive sampling of basidiomycete genomes demonstrates inadequacy of the white-rot/brown-rot paradigm for wood decay fungi.</title>
        <authorList>
            <person name="Riley R."/>
            <person name="Salamov A.A."/>
            <person name="Brown D.W."/>
            <person name="Nagy L.G."/>
            <person name="Floudas D."/>
            <person name="Held B.W."/>
            <person name="Levasseur A."/>
            <person name="Lombard V."/>
            <person name="Morin E."/>
            <person name="Otillar R."/>
            <person name="Lindquist E.A."/>
            <person name="Sun H."/>
            <person name="LaButti K.M."/>
            <person name="Schmutz J."/>
            <person name="Jabbour D."/>
            <person name="Luo H."/>
            <person name="Baker S.E."/>
            <person name="Pisabarro A.G."/>
            <person name="Walton J.D."/>
            <person name="Blanchette R.A."/>
            <person name="Henrissat B."/>
            <person name="Martin F."/>
            <person name="Cullen D."/>
            <person name="Hibbett D.S."/>
            <person name="Grigoriev I.V."/>
        </authorList>
    </citation>
    <scope>NUCLEOTIDE SEQUENCE [LARGE SCALE GENOMIC DNA]</scope>
    <source>
        <strain evidence="3">CBS 339.88</strain>
    </source>
</reference>
<dbReference type="Proteomes" id="UP000027222">
    <property type="component" value="Unassembled WGS sequence"/>
</dbReference>
<proteinExistence type="predicted"/>
<protein>
    <submittedName>
        <fullName evidence="2">Uncharacterized protein</fullName>
    </submittedName>
</protein>
<accession>A0A067T886</accession>
<evidence type="ECO:0000256" key="1">
    <source>
        <dbReference type="SAM" id="MobiDB-lite"/>
    </source>
</evidence>